<evidence type="ECO:0000313" key="4">
    <source>
        <dbReference type="Proteomes" id="UP000541810"/>
    </source>
</evidence>
<keyword evidence="4" id="KW-1185">Reference proteome</keyword>
<protein>
    <submittedName>
        <fullName evidence="3">MYXO-CTERM domain-containing protein</fullName>
    </submittedName>
</protein>
<feature type="compositionally biased region" description="Basic residues" evidence="1">
    <location>
        <begin position="93"/>
        <end position="105"/>
    </location>
</feature>
<feature type="compositionally biased region" description="Basic and acidic residues" evidence="1">
    <location>
        <begin position="77"/>
        <end position="92"/>
    </location>
</feature>
<keyword evidence="2" id="KW-0732">Signal</keyword>
<reference evidence="3 4" key="1">
    <citation type="submission" date="2020-08" db="EMBL/GenBank/DDBJ databases">
        <title>Genomic Encyclopedia of Type Strains, Phase IV (KMG-IV): sequencing the most valuable type-strain genomes for metagenomic binning, comparative biology and taxonomic classification.</title>
        <authorList>
            <person name="Goeker M."/>
        </authorList>
    </citation>
    <scope>NUCLEOTIDE SEQUENCE [LARGE SCALE GENOMIC DNA]</scope>
    <source>
        <strain evidence="3 4">DSM 103725</strain>
    </source>
</reference>
<organism evidence="3 4">
    <name type="scientific">Algisphaera agarilytica</name>
    <dbReference type="NCBI Taxonomy" id="1385975"/>
    <lineage>
        <taxon>Bacteria</taxon>
        <taxon>Pseudomonadati</taxon>
        <taxon>Planctomycetota</taxon>
        <taxon>Phycisphaerae</taxon>
        <taxon>Phycisphaerales</taxon>
        <taxon>Phycisphaeraceae</taxon>
        <taxon>Algisphaera</taxon>
    </lineage>
</organism>
<feature type="signal peptide" evidence="2">
    <location>
        <begin position="1"/>
        <end position="24"/>
    </location>
</feature>
<accession>A0A7X0H5G4</accession>
<evidence type="ECO:0000313" key="3">
    <source>
        <dbReference type="EMBL" id="MBB6428481.1"/>
    </source>
</evidence>
<feature type="chain" id="PRO_5030903893" evidence="2">
    <location>
        <begin position="25"/>
        <end position="163"/>
    </location>
</feature>
<gene>
    <name evidence="3" type="ORF">HNQ40_000287</name>
</gene>
<dbReference type="Proteomes" id="UP000541810">
    <property type="component" value="Unassembled WGS sequence"/>
</dbReference>
<sequence>MKKLLTTLAAAAIAVTFTAAPAQAGSAFGGNKSFNLKKYQVNCFPVQFAGDRDRGGDRDRMDRKDRNGKKAQKPLFKKFDPPKKAKKNDGPKKNKKYNKPGKKFGKFCLPPKDICKPGKKDRRPKRGGGKCEAVPTPSAAAAGMIGLAALAARRRRGTEDAED</sequence>
<evidence type="ECO:0000256" key="2">
    <source>
        <dbReference type="SAM" id="SignalP"/>
    </source>
</evidence>
<name>A0A7X0H5G4_9BACT</name>
<feature type="compositionally biased region" description="Basic residues" evidence="1">
    <location>
        <begin position="66"/>
        <end position="76"/>
    </location>
</feature>
<dbReference type="RefSeq" id="WP_184675661.1">
    <property type="nucleotide sequence ID" value="NZ_JACHGY010000001.1"/>
</dbReference>
<proteinExistence type="predicted"/>
<feature type="compositionally biased region" description="Basic residues" evidence="1">
    <location>
        <begin position="119"/>
        <end position="128"/>
    </location>
</feature>
<dbReference type="AlphaFoldDB" id="A0A7X0H5G4"/>
<comment type="caution">
    <text evidence="3">The sequence shown here is derived from an EMBL/GenBank/DDBJ whole genome shotgun (WGS) entry which is preliminary data.</text>
</comment>
<dbReference type="EMBL" id="JACHGY010000001">
    <property type="protein sequence ID" value="MBB6428481.1"/>
    <property type="molecule type" value="Genomic_DNA"/>
</dbReference>
<feature type="compositionally biased region" description="Basic and acidic residues" evidence="1">
    <location>
        <begin position="50"/>
        <end position="65"/>
    </location>
</feature>
<feature type="region of interest" description="Disordered" evidence="1">
    <location>
        <begin position="50"/>
        <end position="136"/>
    </location>
</feature>
<evidence type="ECO:0000256" key="1">
    <source>
        <dbReference type="SAM" id="MobiDB-lite"/>
    </source>
</evidence>